<sequence>MVEVNDSATLSKKEIEVVAEHFSMEEEKFKVDLKVLREAAQWRTFQGRFPVVANMDSETTKSELFLAVISFVL</sequence>
<comment type="caution">
    <text evidence="1">The sequence shown here is derived from an EMBL/GenBank/DDBJ whole genome shotgun (WGS) entry which is preliminary data.</text>
</comment>
<accession>A0AAD4T1C8</accession>
<dbReference type="AlphaFoldDB" id="A0AAD4T1C8"/>
<gene>
    <name evidence="1" type="ORF">MKW98_030231</name>
</gene>
<evidence type="ECO:0000313" key="2">
    <source>
        <dbReference type="Proteomes" id="UP001202328"/>
    </source>
</evidence>
<dbReference type="Proteomes" id="UP001202328">
    <property type="component" value="Unassembled WGS sequence"/>
</dbReference>
<proteinExistence type="predicted"/>
<reference evidence="1" key="1">
    <citation type="submission" date="2022-04" db="EMBL/GenBank/DDBJ databases">
        <title>A functionally conserved STORR gene fusion in Papaver species that diverged 16.8 million years ago.</title>
        <authorList>
            <person name="Catania T."/>
        </authorList>
    </citation>
    <scope>NUCLEOTIDE SEQUENCE</scope>
    <source>
        <strain evidence="1">S-188037</strain>
    </source>
</reference>
<organism evidence="1 2">
    <name type="scientific">Papaver atlanticum</name>
    <dbReference type="NCBI Taxonomy" id="357466"/>
    <lineage>
        <taxon>Eukaryota</taxon>
        <taxon>Viridiplantae</taxon>
        <taxon>Streptophyta</taxon>
        <taxon>Embryophyta</taxon>
        <taxon>Tracheophyta</taxon>
        <taxon>Spermatophyta</taxon>
        <taxon>Magnoliopsida</taxon>
        <taxon>Ranunculales</taxon>
        <taxon>Papaveraceae</taxon>
        <taxon>Papaveroideae</taxon>
        <taxon>Papaver</taxon>
    </lineage>
</organism>
<evidence type="ECO:0000313" key="1">
    <source>
        <dbReference type="EMBL" id="KAI3930992.1"/>
    </source>
</evidence>
<keyword evidence="2" id="KW-1185">Reference proteome</keyword>
<dbReference type="EMBL" id="JAJJMB010007312">
    <property type="protein sequence ID" value="KAI3930992.1"/>
    <property type="molecule type" value="Genomic_DNA"/>
</dbReference>
<name>A0AAD4T1C8_9MAGN</name>
<protein>
    <submittedName>
        <fullName evidence="1">Uncharacterized protein</fullName>
    </submittedName>
</protein>